<gene>
    <name evidence="1" type="ORF">PG997_005654</name>
</gene>
<keyword evidence="2" id="KW-1185">Reference proteome</keyword>
<dbReference type="InterPro" id="IPR036770">
    <property type="entry name" value="Ankyrin_rpt-contain_sf"/>
</dbReference>
<dbReference type="Proteomes" id="UP001433268">
    <property type="component" value="Unassembled WGS sequence"/>
</dbReference>
<dbReference type="InterPro" id="IPR002110">
    <property type="entry name" value="Ankyrin_rpt"/>
</dbReference>
<dbReference type="SUPFAM" id="SSF48403">
    <property type="entry name" value="Ankyrin repeat"/>
    <property type="match status" value="1"/>
</dbReference>
<evidence type="ECO:0000313" key="1">
    <source>
        <dbReference type="EMBL" id="KAK8084383.1"/>
    </source>
</evidence>
<dbReference type="RefSeq" id="XP_066668892.1">
    <property type="nucleotide sequence ID" value="XM_066809969.1"/>
</dbReference>
<dbReference type="Gene3D" id="1.25.40.20">
    <property type="entry name" value="Ankyrin repeat-containing domain"/>
    <property type="match status" value="1"/>
</dbReference>
<proteinExistence type="predicted"/>
<comment type="caution">
    <text evidence="1">The sequence shown here is derived from an EMBL/GenBank/DDBJ whole genome shotgun (WGS) entry which is preliminary data.</text>
</comment>
<organism evidence="1 2">
    <name type="scientific">Apiospora hydei</name>
    <dbReference type="NCBI Taxonomy" id="1337664"/>
    <lineage>
        <taxon>Eukaryota</taxon>
        <taxon>Fungi</taxon>
        <taxon>Dikarya</taxon>
        <taxon>Ascomycota</taxon>
        <taxon>Pezizomycotina</taxon>
        <taxon>Sordariomycetes</taxon>
        <taxon>Xylariomycetidae</taxon>
        <taxon>Amphisphaeriales</taxon>
        <taxon>Apiosporaceae</taxon>
        <taxon>Apiospora</taxon>
    </lineage>
</organism>
<reference evidence="1 2" key="1">
    <citation type="submission" date="2023-01" db="EMBL/GenBank/DDBJ databases">
        <title>Analysis of 21 Apiospora genomes using comparative genomics revels a genus with tremendous synthesis potential of carbohydrate active enzymes and secondary metabolites.</title>
        <authorList>
            <person name="Sorensen T."/>
        </authorList>
    </citation>
    <scope>NUCLEOTIDE SEQUENCE [LARGE SCALE GENOMIC DNA]</scope>
    <source>
        <strain evidence="1 2">CBS 114990</strain>
    </source>
</reference>
<evidence type="ECO:0000313" key="2">
    <source>
        <dbReference type="Proteomes" id="UP001433268"/>
    </source>
</evidence>
<accession>A0ABR1WLR4</accession>
<protein>
    <submittedName>
        <fullName evidence="1">Ankyrin repeat-containing protein</fullName>
    </submittedName>
</protein>
<name>A0ABR1WLR4_9PEZI</name>
<sequence length="558" mass="62563">MQNCVTFNRDKGIDPQTASPLVRLPPEIHLTIAMESDSDEAIFALLRTCKTLYGVYRDLLYERNIRHDDGSAVFKIARNGQVAAFENLERVAKTMEEGMPALNRVQFISPEGQTVIGSSLSDSASCPFIPENSFTPLHWAAAGGIRTPSNGSSPRERLARLSANHWKTTVCAGHVEASRRLLLAEPSAFDYPQKEFNPTMFDVAVIYGHVYMIRFLIQSGHPCLTINTLEYAALSKSIRTSLRCLAALGQDIFMALDKFIRVQFPDIEAMQLIQDPAMRIDLGRPAPNDPSTNQATALLAVALSRGWVVAEKRDELRQLVIFLIQSGADVNYHSTTLLGGWHGTCVLEAALYINYEDGSVAEELVNRGARVHRGDGEESLAILYLSRMRRDPDRVRDFDIIRADGSCAAVHKLELLLKHGAVLDQNCGFQPLEDAYLIATTGQWSYNAAGELSFLKVLVKNGVTRDPAGGNYQPHSYSYLFNIIFQRHTNRDYMVPPYNMDHSFLYRALTSGHYDIARVFIERGGTCFGVHDRMEDIDGHHDQMPKDIREWIDSIYFL</sequence>
<dbReference type="SMART" id="SM00248">
    <property type="entry name" value="ANK"/>
    <property type="match status" value="4"/>
</dbReference>
<dbReference type="EMBL" id="JAQQWN010000005">
    <property type="protein sequence ID" value="KAK8084383.1"/>
    <property type="molecule type" value="Genomic_DNA"/>
</dbReference>
<dbReference type="GeneID" id="92043029"/>